<dbReference type="OrthoDB" id="9763050at2"/>
<evidence type="ECO:0000313" key="2">
    <source>
        <dbReference type="EMBL" id="OWK42956.1"/>
    </source>
</evidence>
<proteinExistence type="predicted"/>
<dbReference type="PANTHER" id="PTHR10587">
    <property type="entry name" value="GLYCOSYL TRANSFERASE-RELATED"/>
    <property type="match status" value="1"/>
</dbReference>
<dbReference type="AlphaFoldDB" id="A0A225DYY6"/>
<gene>
    <name evidence="2" type="ORF">FRUB_02555</name>
</gene>
<reference evidence="3" key="1">
    <citation type="submission" date="2017-06" db="EMBL/GenBank/DDBJ databases">
        <title>Genome analysis of Fimbriiglobus ruber SP5, the first member of the order Planctomycetales with confirmed chitinolytic capability.</title>
        <authorList>
            <person name="Ravin N.V."/>
            <person name="Rakitin A.L."/>
            <person name="Ivanova A.A."/>
            <person name="Beletsky A.V."/>
            <person name="Kulichevskaya I.S."/>
            <person name="Mardanov A.V."/>
            <person name="Dedysh S.N."/>
        </authorList>
    </citation>
    <scope>NUCLEOTIDE SEQUENCE [LARGE SCALE GENOMIC DNA]</scope>
    <source>
        <strain evidence="3">SP5</strain>
    </source>
</reference>
<sequence length="321" mass="35854">MPRPLCSLSLDLDNLWSYLKTHGDPGWDTYPSYLETIVPRVLALLKARGQKITWFIVGKDAAEPAHHPVLREITRQGHEVGNHSFHHEPWLHLYAERQIEDELSRTEDAIEAATGARPEGFRGPGFSFSPTLLTVLARRGYRYDCSTFPTFLGPLARMYYFATAKGLTADEKAQRKQLFGKLSEGFRPLAPYTWNTGAGPLLEIPVTTIPVMKTPFHLSYILFLAGFSKAAARAYLRVAVTMCKATGIEPSFLLHPLDFLGCDDTDRLAFFPAMKRPHAEKLEFVVEVFDLLAREFTLVPMGDHATAAARRLAAVTPVPVG</sequence>
<dbReference type="GO" id="GO:0016810">
    <property type="term" value="F:hydrolase activity, acting on carbon-nitrogen (but not peptide) bonds"/>
    <property type="evidence" value="ECO:0007669"/>
    <property type="project" value="InterPro"/>
</dbReference>
<comment type="caution">
    <text evidence="2">The sequence shown here is derived from an EMBL/GenBank/DDBJ whole genome shotgun (WGS) entry which is preliminary data.</text>
</comment>
<dbReference type="InterPro" id="IPR050248">
    <property type="entry name" value="Polysacc_deacetylase_ArnD"/>
</dbReference>
<dbReference type="Gene3D" id="3.20.20.370">
    <property type="entry name" value="Glycoside hydrolase/deacetylase"/>
    <property type="match status" value="1"/>
</dbReference>
<dbReference type="CDD" id="cd10940">
    <property type="entry name" value="CE4_PuuE_HpPgdA_like_1"/>
    <property type="match status" value="1"/>
</dbReference>
<keyword evidence="3" id="KW-1185">Reference proteome</keyword>
<dbReference type="RefSeq" id="WP_088253885.1">
    <property type="nucleotide sequence ID" value="NZ_NIDE01000004.1"/>
</dbReference>
<accession>A0A225DYY6</accession>
<organism evidence="2 3">
    <name type="scientific">Fimbriiglobus ruber</name>
    <dbReference type="NCBI Taxonomy" id="1908690"/>
    <lineage>
        <taxon>Bacteria</taxon>
        <taxon>Pseudomonadati</taxon>
        <taxon>Planctomycetota</taxon>
        <taxon>Planctomycetia</taxon>
        <taxon>Gemmatales</taxon>
        <taxon>Gemmataceae</taxon>
        <taxon>Fimbriiglobus</taxon>
    </lineage>
</organism>
<evidence type="ECO:0000313" key="3">
    <source>
        <dbReference type="Proteomes" id="UP000214646"/>
    </source>
</evidence>
<dbReference type="InterPro" id="IPR011330">
    <property type="entry name" value="Glyco_hydro/deAcase_b/a-brl"/>
</dbReference>
<dbReference type="Pfam" id="PF01522">
    <property type="entry name" value="Polysacc_deac_1"/>
    <property type="match status" value="1"/>
</dbReference>
<protein>
    <submittedName>
        <fullName evidence="2">Polysaccharide deacetylase</fullName>
    </submittedName>
</protein>
<dbReference type="EMBL" id="NIDE01000004">
    <property type="protein sequence ID" value="OWK42956.1"/>
    <property type="molecule type" value="Genomic_DNA"/>
</dbReference>
<dbReference type="SUPFAM" id="SSF88713">
    <property type="entry name" value="Glycoside hydrolase/deacetylase"/>
    <property type="match status" value="1"/>
</dbReference>
<evidence type="ECO:0000259" key="1">
    <source>
        <dbReference type="PROSITE" id="PS51677"/>
    </source>
</evidence>
<dbReference type="GO" id="GO:0005975">
    <property type="term" value="P:carbohydrate metabolic process"/>
    <property type="evidence" value="ECO:0007669"/>
    <property type="project" value="InterPro"/>
</dbReference>
<dbReference type="InterPro" id="IPR002509">
    <property type="entry name" value="NODB_dom"/>
</dbReference>
<feature type="domain" description="NodB homology" evidence="1">
    <location>
        <begin position="24"/>
        <end position="251"/>
    </location>
</feature>
<dbReference type="Proteomes" id="UP000214646">
    <property type="component" value="Unassembled WGS sequence"/>
</dbReference>
<dbReference type="PROSITE" id="PS51677">
    <property type="entry name" value="NODB"/>
    <property type="match status" value="1"/>
</dbReference>
<name>A0A225DYY6_9BACT</name>